<dbReference type="OrthoDB" id="1700730at2759"/>
<keyword evidence="1" id="KW-0812">Transmembrane</keyword>
<keyword evidence="3" id="KW-1185">Reference proteome</keyword>
<protein>
    <submittedName>
        <fullName evidence="2">Uncharacterized protein</fullName>
    </submittedName>
</protein>
<reference evidence="3" key="1">
    <citation type="submission" date="2019-07" db="EMBL/GenBank/DDBJ databases">
        <title>De Novo Assembly of kiwifruit Actinidia rufa.</title>
        <authorList>
            <person name="Sugita-Konishi S."/>
            <person name="Sato K."/>
            <person name="Mori E."/>
            <person name="Abe Y."/>
            <person name="Kisaki G."/>
            <person name="Hamano K."/>
            <person name="Suezawa K."/>
            <person name="Otani M."/>
            <person name="Fukuda T."/>
            <person name="Manabe T."/>
            <person name="Gomi K."/>
            <person name="Tabuchi M."/>
            <person name="Akimitsu K."/>
            <person name="Kataoka I."/>
        </authorList>
    </citation>
    <scope>NUCLEOTIDE SEQUENCE [LARGE SCALE GENOMIC DNA]</scope>
    <source>
        <strain evidence="3">cv. Fuchu</strain>
    </source>
</reference>
<comment type="caution">
    <text evidence="2">The sequence shown here is derived from an EMBL/GenBank/DDBJ whole genome shotgun (WGS) entry which is preliminary data.</text>
</comment>
<sequence length="165" mass="19535">MLKDGYRIMNKIMHCNIHRKGSEKQPSMFVIEFLYIMMSGMCFDVAQYMWEMIQEFRTATRKKNMPFRQMITQLCMKAKVKMVAIDKWTPPNVGPITAGMDAKSQSMSKGATSYTSTQEPKAKDLKTRMDKWFRILLCRQNDIAKEQKKDHNRLRRRVEFCMTEL</sequence>
<evidence type="ECO:0000313" key="3">
    <source>
        <dbReference type="Proteomes" id="UP000585474"/>
    </source>
</evidence>
<name>A0A7J0DWL2_9ERIC</name>
<keyword evidence="1" id="KW-0472">Membrane</keyword>
<keyword evidence="1" id="KW-1133">Transmembrane helix</keyword>
<dbReference type="EMBL" id="BJWL01000434">
    <property type="protein sequence ID" value="GFS44220.1"/>
    <property type="molecule type" value="Genomic_DNA"/>
</dbReference>
<dbReference type="AlphaFoldDB" id="A0A7J0DWL2"/>
<dbReference type="Proteomes" id="UP000585474">
    <property type="component" value="Unassembled WGS sequence"/>
</dbReference>
<proteinExistence type="predicted"/>
<gene>
    <name evidence="2" type="ORF">Acr_00g0089200</name>
</gene>
<organism evidence="2 3">
    <name type="scientific">Actinidia rufa</name>
    <dbReference type="NCBI Taxonomy" id="165716"/>
    <lineage>
        <taxon>Eukaryota</taxon>
        <taxon>Viridiplantae</taxon>
        <taxon>Streptophyta</taxon>
        <taxon>Embryophyta</taxon>
        <taxon>Tracheophyta</taxon>
        <taxon>Spermatophyta</taxon>
        <taxon>Magnoliopsida</taxon>
        <taxon>eudicotyledons</taxon>
        <taxon>Gunneridae</taxon>
        <taxon>Pentapetalae</taxon>
        <taxon>asterids</taxon>
        <taxon>Ericales</taxon>
        <taxon>Actinidiaceae</taxon>
        <taxon>Actinidia</taxon>
    </lineage>
</organism>
<accession>A0A7J0DWL2</accession>
<evidence type="ECO:0000313" key="2">
    <source>
        <dbReference type="EMBL" id="GFS44220.1"/>
    </source>
</evidence>
<feature type="transmembrane region" description="Helical" evidence="1">
    <location>
        <begin position="29"/>
        <end position="50"/>
    </location>
</feature>
<evidence type="ECO:0000256" key="1">
    <source>
        <dbReference type="SAM" id="Phobius"/>
    </source>
</evidence>